<protein>
    <submittedName>
        <fullName evidence="1">Uncharacterized protein</fullName>
    </submittedName>
</protein>
<comment type="caution">
    <text evidence="1">The sequence shown here is derived from an EMBL/GenBank/DDBJ whole genome shotgun (WGS) entry which is preliminary data.</text>
</comment>
<dbReference type="AlphaFoldDB" id="A0A427AQ81"/>
<gene>
    <name evidence="1" type="ORF">B296_00018652</name>
</gene>
<organism evidence="1 2">
    <name type="scientific">Ensete ventricosum</name>
    <name type="common">Abyssinian banana</name>
    <name type="synonym">Musa ensete</name>
    <dbReference type="NCBI Taxonomy" id="4639"/>
    <lineage>
        <taxon>Eukaryota</taxon>
        <taxon>Viridiplantae</taxon>
        <taxon>Streptophyta</taxon>
        <taxon>Embryophyta</taxon>
        <taxon>Tracheophyta</taxon>
        <taxon>Spermatophyta</taxon>
        <taxon>Magnoliopsida</taxon>
        <taxon>Liliopsida</taxon>
        <taxon>Zingiberales</taxon>
        <taxon>Musaceae</taxon>
        <taxon>Ensete</taxon>
    </lineage>
</organism>
<evidence type="ECO:0000313" key="2">
    <source>
        <dbReference type="Proteomes" id="UP000287651"/>
    </source>
</evidence>
<dbReference type="Proteomes" id="UP000287651">
    <property type="component" value="Unassembled WGS sequence"/>
</dbReference>
<reference evidence="1 2" key="1">
    <citation type="journal article" date="2014" name="Agronomy (Basel)">
        <title>A Draft Genome Sequence for Ensete ventricosum, the Drought-Tolerant Tree Against Hunger.</title>
        <authorList>
            <person name="Harrison J."/>
            <person name="Moore K.A."/>
            <person name="Paszkiewicz K."/>
            <person name="Jones T."/>
            <person name="Grant M."/>
            <person name="Ambacheew D."/>
            <person name="Muzemil S."/>
            <person name="Studholme D.J."/>
        </authorList>
    </citation>
    <scope>NUCLEOTIDE SEQUENCE [LARGE SCALE GENOMIC DNA]</scope>
</reference>
<accession>A0A427AQ81</accession>
<evidence type="ECO:0000313" key="1">
    <source>
        <dbReference type="EMBL" id="RRT78378.1"/>
    </source>
</evidence>
<sequence length="416" mass="44906">MYRLVALFSCDLVCLIRILMMPRRRVLAGSDARSLIPGFYAGSNAGLRDVATPQDGGSVGHSRGVRDLQRGLYRGVRLTRPLRRLSQCVEVEIPIGTLKVLSSFREKWSRVQEKIPPVGYNGGYLYCGAEGGCSAMFNGCGTFVLTAGTTLRWAAFSLVSRVLIDEADDRCRHNRHSLRPDVSELSGCRGGCPRGLRADMLRLVGQDDVVLGLVREKLRGGLCCGAVVRTGVCLLYCGCGDFTRSDIVVGLESWIRGAVYGREHIVAGRGRVPFKSVGTESLSELVGAKNSLESVGTISPLELIGTESPLELVGTESPLELVGTESLLELVGTEGPLESVGIKSSLELVGTECPLELVGIESPLESIEIKSLLELIRIESPLELIGTESPLELTRIESPLELRSMLRVGRGGPWAL</sequence>
<dbReference type="EMBL" id="AMZH03001693">
    <property type="protein sequence ID" value="RRT78378.1"/>
    <property type="molecule type" value="Genomic_DNA"/>
</dbReference>
<proteinExistence type="predicted"/>
<name>A0A427AQ81_ENSVE</name>